<evidence type="ECO:0000313" key="2">
    <source>
        <dbReference type="Proteomes" id="UP000215002"/>
    </source>
</evidence>
<sequence length="59" mass="7038">MTSKWIDNEVFQSFNITKEFSIQVKINGNVSIFYTPADRDIDGIKEEIRYLTQEIYFKI</sequence>
<gene>
    <name evidence="1" type="ORF">MuYL_1562</name>
</gene>
<proteinExistence type="predicted"/>
<keyword evidence="2" id="KW-1185">Reference proteome</keyword>
<accession>A0A223NUM9</accession>
<dbReference type="Proteomes" id="UP000215002">
    <property type="component" value="Chromosome"/>
</dbReference>
<reference evidence="1 2" key="1">
    <citation type="submission" date="2017-08" db="EMBL/GenBank/DDBJ databases">
        <title>Complete genome sequence of Mucilaginibacter sp. strain BJC16-A31.</title>
        <authorList>
            <consortium name="Henan University of Science and Technology"/>
            <person name="You X."/>
        </authorList>
    </citation>
    <scope>NUCLEOTIDE SEQUENCE [LARGE SCALE GENOMIC DNA]</scope>
    <source>
        <strain evidence="1 2">BJC16-A31</strain>
    </source>
</reference>
<dbReference type="AlphaFoldDB" id="A0A223NUM9"/>
<dbReference type="EMBL" id="CP022743">
    <property type="protein sequence ID" value="ASU33460.1"/>
    <property type="molecule type" value="Genomic_DNA"/>
</dbReference>
<evidence type="ECO:0000313" key="1">
    <source>
        <dbReference type="EMBL" id="ASU33460.1"/>
    </source>
</evidence>
<dbReference type="KEGG" id="muc:MuYL_1562"/>
<protein>
    <submittedName>
        <fullName evidence="1">Uncharacterized protein</fullName>
    </submittedName>
</protein>
<organism evidence="1 2">
    <name type="scientific">Mucilaginibacter xinganensis</name>
    <dbReference type="NCBI Taxonomy" id="1234841"/>
    <lineage>
        <taxon>Bacteria</taxon>
        <taxon>Pseudomonadati</taxon>
        <taxon>Bacteroidota</taxon>
        <taxon>Sphingobacteriia</taxon>
        <taxon>Sphingobacteriales</taxon>
        <taxon>Sphingobacteriaceae</taxon>
        <taxon>Mucilaginibacter</taxon>
    </lineage>
</organism>
<name>A0A223NUM9_9SPHI</name>